<organism evidence="7 8">
    <name type="scientific">Nitrococcus mobilis Nb-231</name>
    <dbReference type="NCBI Taxonomy" id="314278"/>
    <lineage>
        <taxon>Bacteria</taxon>
        <taxon>Pseudomonadati</taxon>
        <taxon>Pseudomonadota</taxon>
        <taxon>Gammaproteobacteria</taxon>
        <taxon>Chromatiales</taxon>
        <taxon>Ectothiorhodospiraceae</taxon>
        <taxon>Nitrococcus</taxon>
    </lineage>
</organism>
<dbReference type="SUPFAM" id="SSF56524">
    <property type="entry name" value="Oxidoreductase molybdopterin-binding domain"/>
    <property type="match status" value="1"/>
</dbReference>
<keyword evidence="8" id="KW-1185">Reference proteome</keyword>
<name>A4BV39_9GAMM</name>
<dbReference type="InterPro" id="IPR000572">
    <property type="entry name" value="OxRdtase_Mopterin-bd_dom"/>
</dbReference>
<evidence type="ECO:0000256" key="4">
    <source>
        <dbReference type="ARBA" id="ARBA00023002"/>
    </source>
</evidence>
<sequence length="413" mass="45582">MKRDKDKEAVDQSRRALLRTGALFGGLMLLGGGAGNALATTVRLPMANGERPLARYPQKRALLVLTSRPVQLETPMAVFNQGVITPNDAFFVRWHLANVPTRIDGRRFTIRIHGRVKQPLELTPAQLASDFEPVELTAVCQCSGNSRGLFEPRVAGGQWANGAMGNAHWKGVRLREVLDKAGLRADAVQVRFNGAEGPTLPQIPDFMKSLDLDMARSEDVLIAYAMNGAPLPLLNGYPLRLVVPGWYATYWVKMLDEIEVLNHADQSFWTAKAYRVPANACGCLKPGEKNVPLVPISRMNVRSFITSVADGAQIPAGRKLEVRGIAFDGGFGIKRVLFSSDGGRHWLEARLGKDHGKYSFREWQASFRPHKGQSYSLLALAINTIGESQRFTPRWNPTGYLRNVVETVKVSAV</sequence>
<dbReference type="Gene3D" id="3.90.420.10">
    <property type="entry name" value="Oxidoreductase, molybdopterin-binding domain"/>
    <property type="match status" value="1"/>
</dbReference>
<proteinExistence type="predicted"/>
<dbReference type="InterPro" id="IPR005066">
    <property type="entry name" value="MoCF_OxRdtse_dimer"/>
</dbReference>
<dbReference type="SUPFAM" id="SSF81296">
    <property type="entry name" value="E set domains"/>
    <property type="match status" value="1"/>
</dbReference>
<gene>
    <name evidence="7" type="ORF">NB231_14066</name>
</gene>
<dbReference type="PANTHER" id="PTHR19372">
    <property type="entry name" value="SULFITE REDUCTASE"/>
    <property type="match status" value="1"/>
</dbReference>
<evidence type="ECO:0000313" key="8">
    <source>
        <dbReference type="Proteomes" id="UP000003374"/>
    </source>
</evidence>
<dbReference type="HOGENOM" id="CLU_003827_5_5_6"/>
<dbReference type="Gene3D" id="2.60.40.650">
    <property type="match status" value="1"/>
</dbReference>
<keyword evidence="4" id="KW-0560">Oxidoreductase</keyword>
<dbReference type="GO" id="GO:0008482">
    <property type="term" value="F:sulfite oxidase activity"/>
    <property type="evidence" value="ECO:0007669"/>
    <property type="project" value="TreeGrafter"/>
</dbReference>
<dbReference type="GO" id="GO:0030151">
    <property type="term" value="F:molybdenum ion binding"/>
    <property type="evidence" value="ECO:0007669"/>
    <property type="project" value="InterPro"/>
</dbReference>
<dbReference type="STRING" id="314278.NB231_14066"/>
<dbReference type="PRINTS" id="PR00407">
    <property type="entry name" value="EUMOPTERIN"/>
</dbReference>
<dbReference type="InterPro" id="IPR008335">
    <property type="entry name" value="Mopterin_OxRdtase_euk"/>
</dbReference>
<dbReference type="RefSeq" id="WP_005003718.1">
    <property type="nucleotide sequence ID" value="NZ_CH672427.1"/>
</dbReference>
<dbReference type="GO" id="GO:0020037">
    <property type="term" value="F:heme binding"/>
    <property type="evidence" value="ECO:0007669"/>
    <property type="project" value="TreeGrafter"/>
</dbReference>
<accession>A4BV39</accession>
<dbReference type="PANTHER" id="PTHR19372:SF7">
    <property type="entry name" value="SULFITE OXIDASE, MITOCHONDRIAL"/>
    <property type="match status" value="1"/>
</dbReference>
<keyword evidence="3" id="KW-0479">Metal-binding</keyword>
<comment type="cofactor">
    <cofactor evidence="1">
        <name>Mo-molybdopterin</name>
        <dbReference type="ChEBI" id="CHEBI:71302"/>
    </cofactor>
</comment>
<dbReference type="GO" id="GO:0043546">
    <property type="term" value="F:molybdopterin cofactor binding"/>
    <property type="evidence" value="ECO:0007669"/>
    <property type="project" value="TreeGrafter"/>
</dbReference>
<dbReference type="Pfam" id="PF03404">
    <property type="entry name" value="Mo-co_dimer"/>
    <property type="match status" value="1"/>
</dbReference>
<dbReference type="eggNOG" id="COG2041">
    <property type="taxonomic scope" value="Bacteria"/>
</dbReference>
<protein>
    <submittedName>
        <fullName evidence="7">Twin-arginine translocation pathway signal</fullName>
    </submittedName>
</protein>
<dbReference type="InterPro" id="IPR036374">
    <property type="entry name" value="OxRdtase_Mopterin-bd_sf"/>
</dbReference>
<dbReference type="FunFam" id="3.90.420.10:FF:000007">
    <property type="entry name" value="Sulfite:cytochrome c oxidoreductase subunit A"/>
    <property type="match status" value="1"/>
</dbReference>
<keyword evidence="2" id="KW-0500">Molybdenum</keyword>
<evidence type="ECO:0000259" key="6">
    <source>
        <dbReference type="Pfam" id="PF03404"/>
    </source>
</evidence>
<evidence type="ECO:0000259" key="5">
    <source>
        <dbReference type="Pfam" id="PF00174"/>
    </source>
</evidence>
<evidence type="ECO:0000313" key="7">
    <source>
        <dbReference type="EMBL" id="EAR20460.1"/>
    </source>
</evidence>
<reference evidence="7 8" key="1">
    <citation type="submission" date="2006-02" db="EMBL/GenBank/DDBJ databases">
        <authorList>
            <person name="Waterbury J."/>
            <person name="Ferriera S."/>
            <person name="Johnson J."/>
            <person name="Kravitz S."/>
            <person name="Halpern A."/>
            <person name="Remington K."/>
            <person name="Beeson K."/>
            <person name="Tran B."/>
            <person name="Rogers Y.-H."/>
            <person name="Friedman R."/>
            <person name="Venter J.C."/>
        </authorList>
    </citation>
    <scope>NUCLEOTIDE SEQUENCE [LARGE SCALE GENOMIC DNA]</scope>
    <source>
        <strain evidence="7 8">Nb-231</strain>
    </source>
</reference>
<evidence type="ECO:0000256" key="3">
    <source>
        <dbReference type="ARBA" id="ARBA00022723"/>
    </source>
</evidence>
<dbReference type="InterPro" id="IPR006311">
    <property type="entry name" value="TAT_signal"/>
</dbReference>
<dbReference type="GO" id="GO:0006790">
    <property type="term" value="P:sulfur compound metabolic process"/>
    <property type="evidence" value="ECO:0007669"/>
    <property type="project" value="TreeGrafter"/>
</dbReference>
<comment type="caution">
    <text evidence="7">The sequence shown here is derived from an EMBL/GenBank/DDBJ whole genome shotgun (WGS) entry which is preliminary data.</text>
</comment>
<evidence type="ECO:0000256" key="2">
    <source>
        <dbReference type="ARBA" id="ARBA00022505"/>
    </source>
</evidence>
<evidence type="ECO:0000256" key="1">
    <source>
        <dbReference type="ARBA" id="ARBA00001924"/>
    </source>
</evidence>
<dbReference type="InterPro" id="IPR014756">
    <property type="entry name" value="Ig_E-set"/>
</dbReference>
<dbReference type="Pfam" id="PF00174">
    <property type="entry name" value="Oxidored_molyb"/>
    <property type="match status" value="1"/>
</dbReference>
<feature type="domain" description="Moybdenum cofactor oxidoreductase dimerisation" evidence="6">
    <location>
        <begin position="296"/>
        <end position="360"/>
    </location>
</feature>
<dbReference type="Proteomes" id="UP000003374">
    <property type="component" value="Unassembled WGS sequence"/>
</dbReference>
<dbReference type="PROSITE" id="PS51318">
    <property type="entry name" value="TAT"/>
    <property type="match status" value="1"/>
</dbReference>
<feature type="domain" description="Oxidoreductase molybdopterin-binding" evidence="5">
    <location>
        <begin position="98"/>
        <end position="269"/>
    </location>
</feature>
<dbReference type="EMBL" id="AAOF01000022">
    <property type="protein sequence ID" value="EAR20460.1"/>
    <property type="molecule type" value="Genomic_DNA"/>
</dbReference>
<dbReference type="AlphaFoldDB" id="A4BV39"/>